<dbReference type="EMBL" id="OX596096">
    <property type="protein sequence ID" value="CAI9693213.1"/>
    <property type="molecule type" value="Genomic_DNA"/>
</dbReference>
<evidence type="ECO:0000313" key="2">
    <source>
        <dbReference type="Proteomes" id="UP001162501"/>
    </source>
</evidence>
<reference evidence="1" key="1">
    <citation type="submission" date="2023-05" db="EMBL/GenBank/DDBJ databases">
        <authorList>
            <consortium name="ELIXIR-Norway"/>
        </authorList>
    </citation>
    <scope>NUCLEOTIDE SEQUENCE</scope>
</reference>
<gene>
    <name evidence="1" type="ORF">MRATA1EN3_LOCUS4426</name>
</gene>
<organism evidence="1 2">
    <name type="scientific">Rangifer tarandus platyrhynchus</name>
    <name type="common">Svalbard reindeer</name>
    <dbReference type="NCBI Taxonomy" id="3082113"/>
    <lineage>
        <taxon>Eukaryota</taxon>
        <taxon>Metazoa</taxon>
        <taxon>Chordata</taxon>
        <taxon>Craniata</taxon>
        <taxon>Vertebrata</taxon>
        <taxon>Euteleostomi</taxon>
        <taxon>Mammalia</taxon>
        <taxon>Eutheria</taxon>
        <taxon>Laurasiatheria</taxon>
        <taxon>Artiodactyla</taxon>
        <taxon>Ruminantia</taxon>
        <taxon>Pecora</taxon>
        <taxon>Cervidae</taxon>
        <taxon>Odocoileinae</taxon>
        <taxon>Rangifer</taxon>
    </lineage>
</organism>
<protein>
    <submittedName>
        <fullName evidence="1">Uncharacterized protein</fullName>
    </submittedName>
</protein>
<name>A0ACB0DYJ8_RANTA</name>
<dbReference type="Proteomes" id="UP001162501">
    <property type="component" value="Chromosome 12"/>
</dbReference>
<proteinExistence type="predicted"/>
<accession>A0ACB0DYJ8</accession>
<sequence>MVIFWVQGKPFAVKPLITWEKNKVPDGTDEERCTRLPKRVLQTTGLRSKDSGVFTVTGLGSGACKEPAVLVGPESLTLTLHQAAVPVCVTAPVVPWSPLHEHPLGVEGIQVPGVGTSLSQT</sequence>
<evidence type="ECO:0000313" key="1">
    <source>
        <dbReference type="EMBL" id="CAI9693213.1"/>
    </source>
</evidence>